<reference evidence="4" key="1">
    <citation type="journal article" date="2019" name="Int. J. Syst. Evol. Microbiol.">
        <title>The Global Catalogue of Microorganisms (GCM) 10K type strain sequencing project: providing services to taxonomists for standard genome sequencing and annotation.</title>
        <authorList>
            <consortium name="The Broad Institute Genomics Platform"/>
            <consortium name="The Broad Institute Genome Sequencing Center for Infectious Disease"/>
            <person name="Wu L."/>
            <person name="Ma J."/>
        </authorList>
    </citation>
    <scope>NUCLEOTIDE SEQUENCE [LARGE SCALE GENOMIC DNA]</scope>
    <source>
        <strain evidence="4">CGMCC 4.7289</strain>
    </source>
</reference>
<keyword evidence="1 3" id="KW-0378">Hydrolase</keyword>
<dbReference type="PANTHER" id="PTHR33308">
    <property type="entry name" value="PEPTIDOGLYCAN HYDROLASE FLGJ"/>
    <property type="match status" value="1"/>
</dbReference>
<dbReference type="EMBL" id="JBHSAY010000015">
    <property type="protein sequence ID" value="MFC4134114.1"/>
    <property type="molecule type" value="Genomic_DNA"/>
</dbReference>
<protein>
    <submittedName>
        <fullName evidence="3">Sporangiospore maturation cell wall hydrolase GsmA</fullName>
    </submittedName>
</protein>
<name>A0ABV8LW91_9ACTN</name>
<keyword evidence="4" id="KW-1185">Reference proteome</keyword>
<dbReference type="RefSeq" id="WP_253761699.1">
    <property type="nucleotide sequence ID" value="NZ_JAMZDZ010000001.1"/>
</dbReference>
<gene>
    <name evidence="3" type="primary">gsmA</name>
    <name evidence="3" type="ORF">ACFOZ4_26175</name>
</gene>
<comment type="caution">
    <text evidence="3">The sequence shown here is derived from an EMBL/GenBank/DDBJ whole genome shotgun (WGS) entry which is preliminary data.</text>
</comment>
<organism evidence="3 4">
    <name type="scientific">Hamadaea flava</name>
    <dbReference type="NCBI Taxonomy" id="1742688"/>
    <lineage>
        <taxon>Bacteria</taxon>
        <taxon>Bacillati</taxon>
        <taxon>Actinomycetota</taxon>
        <taxon>Actinomycetes</taxon>
        <taxon>Micromonosporales</taxon>
        <taxon>Micromonosporaceae</taxon>
        <taxon>Hamadaea</taxon>
    </lineage>
</organism>
<dbReference type="InterPro" id="IPR002901">
    <property type="entry name" value="MGlyc_endo_b_GlcNAc-like_dom"/>
</dbReference>
<dbReference type="Gene3D" id="1.10.530.10">
    <property type="match status" value="1"/>
</dbReference>
<evidence type="ECO:0000313" key="4">
    <source>
        <dbReference type="Proteomes" id="UP001595816"/>
    </source>
</evidence>
<dbReference type="SMART" id="SM00047">
    <property type="entry name" value="LYZ2"/>
    <property type="match status" value="1"/>
</dbReference>
<dbReference type="GO" id="GO:0016787">
    <property type="term" value="F:hydrolase activity"/>
    <property type="evidence" value="ECO:0007669"/>
    <property type="project" value="UniProtKB-KW"/>
</dbReference>
<dbReference type="PANTHER" id="PTHR33308:SF9">
    <property type="entry name" value="PEPTIDOGLYCAN HYDROLASE FLGJ"/>
    <property type="match status" value="1"/>
</dbReference>
<dbReference type="NCBIfam" id="NF038016">
    <property type="entry name" value="sporang_Gsm"/>
    <property type="match status" value="1"/>
</dbReference>
<evidence type="ECO:0000256" key="1">
    <source>
        <dbReference type="ARBA" id="ARBA00022801"/>
    </source>
</evidence>
<dbReference type="Proteomes" id="UP001595816">
    <property type="component" value="Unassembled WGS sequence"/>
</dbReference>
<accession>A0ABV8LW91</accession>
<dbReference type="Pfam" id="PF01832">
    <property type="entry name" value="Glucosaminidase"/>
    <property type="match status" value="1"/>
</dbReference>
<evidence type="ECO:0000313" key="3">
    <source>
        <dbReference type="EMBL" id="MFC4134114.1"/>
    </source>
</evidence>
<dbReference type="PRINTS" id="PR01002">
    <property type="entry name" value="FLGFLGJ"/>
</dbReference>
<proteinExistence type="predicted"/>
<dbReference type="Gene3D" id="4.10.80.30">
    <property type="entry name" value="DNA polymerase, domain 6"/>
    <property type="match status" value="1"/>
</dbReference>
<sequence>MVQSKVGLNVRSGPRLADRVQSRLAHRQPVSVTCRVRGQQIVGSIRTTTTWVRLTSGGYASDAFLSWTTRRAATPSCSALAVPAGTAVVNLPFPLNVRSGPATSHAIVSTVTGSLRPLCQAWSQAVNGNPVWYQLGVRRFVTAAFVRWPNGQPRLRWCGAAAPSTPASNQAFLASVIGPAQASARKWKVPASVTIAQAILESGWGRSPLAVTEHNLFGMKCFGDPGAVALGCTTYATRECAASRCYSTRDSFRAYRRVGDSFEDHGRALARLPYYKTAMRYAATPNRFALELQRAGYATAPAYAAHLVGVMRDFNLYRYDLRPLA</sequence>
<evidence type="ECO:0000259" key="2">
    <source>
        <dbReference type="SMART" id="SM00047"/>
    </source>
</evidence>
<dbReference type="InterPro" id="IPR051056">
    <property type="entry name" value="Glycosyl_Hydrolase_73"/>
</dbReference>
<feature type="domain" description="Mannosyl-glycoprotein endo-beta-N-acetylglucosamidase-like" evidence="2">
    <location>
        <begin position="162"/>
        <end position="320"/>
    </location>
</feature>